<keyword evidence="2" id="KW-1185">Reference proteome</keyword>
<dbReference type="AlphaFoldDB" id="A0A077LWR0"/>
<name>A0A077LWR0_9MICO</name>
<sequence length="131" mass="14574">MLDDRCQPKDFRVSSCSRRPDGRFEPNLTTRLLASIFDTLLSSQGSDAHRNVGRGDQPFRGNRFTVRHRSWRVKSVTHSSSDRVRPAWLGMTRPTLADLVGTAVWRESVLGTGLLRASHARLGGVRSSLSG</sequence>
<organism evidence="1 2">
    <name type="scientific">Nostocoides japonicum T1-X7</name>
    <dbReference type="NCBI Taxonomy" id="1194083"/>
    <lineage>
        <taxon>Bacteria</taxon>
        <taxon>Bacillati</taxon>
        <taxon>Actinomycetota</taxon>
        <taxon>Actinomycetes</taxon>
        <taxon>Micrococcales</taxon>
        <taxon>Intrasporangiaceae</taxon>
        <taxon>Nostocoides</taxon>
    </lineage>
</organism>
<gene>
    <name evidence="1" type="ORF">BN12_1220016</name>
</gene>
<comment type="caution">
    <text evidence="1">The sequence shown here is derived from an EMBL/GenBank/DDBJ whole genome shotgun (WGS) entry which is preliminary data.</text>
</comment>
<proteinExistence type="predicted"/>
<dbReference type="Proteomes" id="UP000035721">
    <property type="component" value="Unassembled WGS sequence"/>
</dbReference>
<evidence type="ECO:0000313" key="2">
    <source>
        <dbReference type="Proteomes" id="UP000035721"/>
    </source>
</evidence>
<accession>A0A077LWR0</accession>
<dbReference type="EMBL" id="CAJB01000027">
    <property type="protein sequence ID" value="CCH76375.1"/>
    <property type="molecule type" value="Genomic_DNA"/>
</dbReference>
<protein>
    <submittedName>
        <fullName evidence="1">Uncharacterized protein</fullName>
    </submittedName>
</protein>
<evidence type="ECO:0000313" key="1">
    <source>
        <dbReference type="EMBL" id="CCH76375.1"/>
    </source>
</evidence>
<reference evidence="1 2" key="1">
    <citation type="journal article" date="2013" name="ISME J.">
        <title>A metabolic model for members of the genus Tetrasphaera involved in enhanced biological phosphorus removal.</title>
        <authorList>
            <person name="Kristiansen R."/>
            <person name="Nguyen H.T.T."/>
            <person name="Saunders A.M."/>
            <person name="Nielsen J.L."/>
            <person name="Wimmer R."/>
            <person name="Le V.Q."/>
            <person name="McIlroy S.J."/>
            <person name="Petrovski S."/>
            <person name="Seviour R.J."/>
            <person name="Calteau A."/>
            <person name="Nielsen K.L."/>
            <person name="Nielsen P.H."/>
        </authorList>
    </citation>
    <scope>NUCLEOTIDE SEQUENCE [LARGE SCALE GENOMIC DNA]</scope>
    <source>
        <strain evidence="1 2">T1-X7</strain>
    </source>
</reference>